<name>A0A3A8EFK5_9GAMM</name>
<dbReference type="SUPFAM" id="SSF50475">
    <property type="entry name" value="FMN-binding split barrel"/>
    <property type="match status" value="1"/>
</dbReference>
<keyword evidence="2" id="KW-1185">Reference proteome</keyword>
<reference evidence="1 2" key="1">
    <citation type="submission" date="2018-09" db="EMBL/GenBank/DDBJ databases">
        <title>The draft genome of Acinetobacter spp. strains.</title>
        <authorList>
            <person name="Qin J."/>
            <person name="Feng Y."/>
            <person name="Zong Z."/>
        </authorList>
    </citation>
    <scope>NUCLEOTIDE SEQUENCE [LARGE SCALE GENOMIC DNA]</scope>
    <source>
        <strain evidence="1 2">WCHAc060012</strain>
    </source>
</reference>
<evidence type="ECO:0000313" key="2">
    <source>
        <dbReference type="Proteomes" id="UP000282388"/>
    </source>
</evidence>
<evidence type="ECO:0000313" key="1">
    <source>
        <dbReference type="EMBL" id="RKG33712.1"/>
    </source>
</evidence>
<dbReference type="OrthoDB" id="1161330at2"/>
<dbReference type="EMBL" id="RAXV01000003">
    <property type="protein sequence ID" value="RKG33712.1"/>
    <property type="molecule type" value="Genomic_DNA"/>
</dbReference>
<accession>A0A3A8EFK5</accession>
<protein>
    <submittedName>
        <fullName evidence="1">Pyridoxamine 5'-phosphate oxidase family protein</fullName>
    </submittedName>
</protein>
<comment type="caution">
    <text evidence="1">The sequence shown here is derived from an EMBL/GenBank/DDBJ whole genome shotgun (WGS) entry which is preliminary data.</text>
</comment>
<gene>
    <name evidence="1" type="ORF">D7V32_02620</name>
</gene>
<organism evidence="1 2">
    <name type="scientific">Acinetobacter tianfuensis</name>
    <dbReference type="NCBI Taxonomy" id="2419603"/>
    <lineage>
        <taxon>Bacteria</taxon>
        <taxon>Pseudomonadati</taxon>
        <taxon>Pseudomonadota</taxon>
        <taxon>Gammaproteobacteria</taxon>
        <taxon>Moraxellales</taxon>
        <taxon>Moraxellaceae</taxon>
        <taxon>Acinetobacter</taxon>
    </lineage>
</organism>
<proteinExistence type="predicted"/>
<dbReference type="AlphaFoldDB" id="A0A3A8EFK5"/>
<dbReference type="Proteomes" id="UP000282388">
    <property type="component" value="Unassembled WGS sequence"/>
</dbReference>
<sequence>MNQQHWTQIRKVVANAQRASMHCSIATVDQNLQPTITPIGTLFLHESNFSGFFFDTYSASLRENLTMNPKTCIQAINSSKVFWLKSLINGQFQEYPGIRLYAEIGELRLANEIEFALVQQRIKALKWTKGSRLIWNNFHQVRDFTVHDFKWVQYPAMMPKQY</sequence>